<dbReference type="Gene3D" id="3.40.50.300">
    <property type="entry name" value="P-loop containing nucleotide triphosphate hydrolases"/>
    <property type="match status" value="1"/>
</dbReference>
<evidence type="ECO:0000256" key="8">
    <source>
        <dbReference type="ARBA" id="ARBA00022989"/>
    </source>
</evidence>
<keyword evidence="6 14" id="KW-0378">Hydrolase</keyword>
<dbReference type="InterPro" id="IPR014851">
    <property type="entry name" value="BCS1_N"/>
</dbReference>
<dbReference type="AlphaFoldDB" id="A0A4Y7TI90"/>
<keyword evidence="7" id="KW-0067">ATP-binding</keyword>
<dbReference type="Pfam" id="PF08740">
    <property type="entry name" value="BCS1_N"/>
    <property type="match status" value="1"/>
</dbReference>
<dbReference type="GO" id="GO:0005743">
    <property type="term" value="C:mitochondrial inner membrane"/>
    <property type="evidence" value="ECO:0007669"/>
    <property type="project" value="UniProtKB-SubCell"/>
</dbReference>
<keyword evidence="5" id="KW-0999">Mitochondrion inner membrane</keyword>
<evidence type="ECO:0000313" key="15">
    <source>
        <dbReference type="Proteomes" id="UP000298030"/>
    </source>
</evidence>
<dbReference type="STRING" id="71717.A0A4Y7TI90"/>
<protein>
    <submittedName>
        <fullName evidence="14">P-loop containing nucleoside triphosphate hydrolase protein</fullName>
    </submittedName>
</protein>
<dbReference type="Proteomes" id="UP000298030">
    <property type="component" value="Unassembled WGS sequence"/>
</dbReference>
<evidence type="ECO:0000256" key="3">
    <source>
        <dbReference type="ARBA" id="ARBA00022692"/>
    </source>
</evidence>
<dbReference type="InterPro" id="IPR027417">
    <property type="entry name" value="P-loop_NTPase"/>
</dbReference>
<evidence type="ECO:0000256" key="5">
    <source>
        <dbReference type="ARBA" id="ARBA00022792"/>
    </source>
</evidence>
<evidence type="ECO:0000256" key="6">
    <source>
        <dbReference type="ARBA" id="ARBA00022801"/>
    </source>
</evidence>
<dbReference type="Pfam" id="PF00004">
    <property type="entry name" value="AAA"/>
    <property type="match status" value="2"/>
</dbReference>
<keyword evidence="3" id="KW-0812">Transmembrane</keyword>
<dbReference type="GO" id="GO:0005524">
    <property type="term" value="F:ATP binding"/>
    <property type="evidence" value="ECO:0007669"/>
    <property type="project" value="UniProtKB-KW"/>
</dbReference>
<evidence type="ECO:0000313" key="14">
    <source>
        <dbReference type="EMBL" id="TEB33890.1"/>
    </source>
</evidence>
<dbReference type="InterPro" id="IPR057495">
    <property type="entry name" value="AAA_lid_BCS1"/>
</dbReference>
<dbReference type="OrthoDB" id="10251412at2759"/>
<dbReference type="SMART" id="SM00382">
    <property type="entry name" value="AAA"/>
    <property type="match status" value="1"/>
</dbReference>
<dbReference type="EMBL" id="QPFP01000011">
    <property type="protein sequence ID" value="TEB33890.1"/>
    <property type="molecule type" value="Genomic_DNA"/>
</dbReference>
<feature type="domain" description="BCS1 N-terminal" evidence="13">
    <location>
        <begin position="54"/>
        <end position="241"/>
    </location>
</feature>
<comment type="subcellular location">
    <subcellularLocation>
        <location evidence="1">Mitochondrion inner membrane</location>
        <topology evidence="1">Single-pass membrane protein</topology>
    </subcellularLocation>
</comment>
<dbReference type="InterPro" id="IPR003593">
    <property type="entry name" value="AAA+_ATPase"/>
</dbReference>
<dbReference type="GO" id="GO:0016887">
    <property type="term" value="F:ATP hydrolysis activity"/>
    <property type="evidence" value="ECO:0007669"/>
    <property type="project" value="InterPro"/>
</dbReference>
<dbReference type="InterPro" id="IPR003959">
    <property type="entry name" value="ATPase_AAA_core"/>
</dbReference>
<dbReference type="InterPro" id="IPR050747">
    <property type="entry name" value="Mitochondrial_chaperone_BCS1"/>
</dbReference>
<evidence type="ECO:0000256" key="4">
    <source>
        <dbReference type="ARBA" id="ARBA00022741"/>
    </source>
</evidence>
<evidence type="ECO:0000256" key="7">
    <source>
        <dbReference type="ARBA" id="ARBA00022840"/>
    </source>
</evidence>
<comment type="catalytic activity">
    <reaction evidence="11">
        <text>ATP + H2O = ADP + phosphate + H(+)</text>
        <dbReference type="Rhea" id="RHEA:13065"/>
        <dbReference type="ChEBI" id="CHEBI:15377"/>
        <dbReference type="ChEBI" id="CHEBI:15378"/>
        <dbReference type="ChEBI" id="CHEBI:30616"/>
        <dbReference type="ChEBI" id="CHEBI:43474"/>
        <dbReference type="ChEBI" id="CHEBI:456216"/>
    </reaction>
    <physiologicalReaction direction="left-to-right" evidence="11">
        <dbReference type="Rhea" id="RHEA:13066"/>
    </physiologicalReaction>
</comment>
<evidence type="ECO:0000256" key="1">
    <source>
        <dbReference type="ARBA" id="ARBA00004434"/>
    </source>
</evidence>
<keyword evidence="9" id="KW-0496">Mitochondrion</keyword>
<evidence type="ECO:0000259" key="12">
    <source>
        <dbReference type="SMART" id="SM00382"/>
    </source>
</evidence>
<evidence type="ECO:0000259" key="13">
    <source>
        <dbReference type="SMART" id="SM01024"/>
    </source>
</evidence>
<comment type="caution">
    <text evidence="14">The sequence shown here is derived from an EMBL/GenBank/DDBJ whole genome shotgun (WGS) entry which is preliminary data.</text>
</comment>
<name>A0A4Y7TI90_COPMI</name>
<organism evidence="14 15">
    <name type="scientific">Coprinellus micaceus</name>
    <name type="common">Glistening ink-cap mushroom</name>
    <name type="synonym">Coprinus micaceus</name>
    <dbReference type="NCBI Taxonomy" id="71717"/>
    <lineage>
        <taxon>Eukaryota</taxon>
        <taxon>Fungi</taxon>
        <taxon>Dikarya</taxon>
        <taxon>Basidiomycota</taxon>
        <taxon>Agaricomycotina</taxon>
        <taxon>Agaricomycetes</taxon>
        <taxon>Agaricomycetidae</taxon>
        <taxon>Agaricales</taxon>
        <taxon>Agaricineae</taxon>
        <taxon>Psathyrellaceae</taxon>
        <taxon>Coprinellus</taxon>
    </lineage>
</organism>
<dbReference type="SUPFAM" id="SSF52540">
    <property type="entry name" value="P-loop containing nucleoside triphosphate hydrolases"/>
    <property type="match status" value="1"/>
</dbReference>
<evidence type="ECO:0000256" key="2">
    <source>
        <dbReference type="ARBA" id="ARBA00007448"/>
    </source>
</evidence>
<keyword evidence="15" id="KW-1185">Reference proteome</keyword>
<evidence type="ECO:0000256" key="9">
    <source>
        <dbReference type="ARBA" id="ARBA00023128"/>
    </source>
</evidence>
<evidence type="ECO:0000256" key="10">
    <source>
        <dbReference type="ARBA" id="ARBA00023136"/>
    </source>
</evidence>
<reference evidence="14 15" key="1">
    <citation type="journal article" date="2019" name="Nat. Ecol. Evol.">
        <title>Megaphylogeny resolves global patterns of mushroom evolution.</title>
        <authorList>
            <person name="Varga T."/>
            <person name="Krizsan K."/>
            <person name="Foldi C."/>
            <person name="Dima B."/>
            <person name="Sanchez-Garcia M."/>
            <person name="Sanchez-Ramirez S."/>
            <person name="Szollosi G.J."/>
            <person name="Szarkandi J.G."/>
            <person name="Papp V."/>
            <person name="Albert L."/>
            <person name="Andreopoulos W."/>
            <person name="Angelini C."/>
            <person name="Antonin V."/>
            <person name="Barry K.W."/>
            <person name="Bougher N.L."/>
            <person name="Buchanan P."/>
            <person name="Buyck B."/>
            <person name="Bense V."/>
            <person name="Catcheside P."/>
            <person name="Chovatia M."/>
            <person name="Cooper J."/>
            <person name="Damon W."/>
            <person name="Desjardin D."/>
            <person name="Finy P."/>
            <person name="Geml J."/>
            <person name="Haridas S."/>
            <person name="Hughes K."/>
            <person name="Justo A."/>
            <person name="Karasinski D."/>
            <person name="Kautmanova I."/>
            <person name="Kiss B."/>
            <person name="Kocsube S."/>
            <person name="Kotiranta H."/>
            <person name="LaButti K.M."/>
            <person name="Lechner B.E."/>
            <person name="Liimatainen K."/>
            <person name="Lipzen A."/>
            <person name="Lukacs Z."/>
            <person name="Mihaltcheva S."/>
            <person name="Morgado L.N."/>
            <person name="Niskanen T."/>
            <person name="Noordeloos M.E."/>
            <person name="Ohm R.A."/>
            <person name="Ortiz-Santana B."/>
            <person name="Ovrebo C."/>
            <person name="Racz N."/>
            <person name="Riley R."/>
            <person name="Savchenko A."/>
            <person name="Shiryaev A."/>
            <person name="Soop K."/>
            <person name="Spirin V."/>
            <person name="Szebenyi C."/>
            <person name="Tomsovsky M."/>
            <person name="Tulloss R.E."/>
            <person name="Uehling J."/>
            <person name="Grigoriev I.V."/>
            <person name="Vagvolgyi C."/>
            <person name="Papp T."/>
            <person name="Martin F.M."/>
            <person name="Miettinen O."/>
            <person name="Hibbett D.S."/>
            <person name="Nagy L.G."/>
        </authorList>
    </citation>
    <scope>NUCLEOTIDE SEQUENCE [LARGE SCALE GENOMIC DNA]</scope>
    <source>
        <strain evidence="14 15">FP101781</strain>
    </source>
</reference>
<keyword evidence="4" id="KW-0547">Nucleotide-binding</keyword>
<keyword evidence="10" id="KW-0472">Membrane</keyword>
<evidence type="ECO:0000256" key="11">
    <source>
        <dbReference type="ARBA" id="ARBA00048778"/>
    </source>
</evidence>
<sequence>MNAPETSELSGAWMSGFSRVMGLSLIASVFTGGWASPGGSTTTASYVFDSARLLVLGTLLEAGRRFFQWLVERCRLQYSITAQFTEGDPTFEWIVMFMTEKKIWKRSRDFRINARSSIRRWGIEIAEGTAKGEAAHIDLVPTYELPHLFRWNGVWIETKRSSTVVTTQLSSFGGFNPGVIYLTMYTLDIKALHNFIEEARLCYIERGRASVILHTASQPNFGPGFVWNCVKRKLRRPISSIILEDGVMESLVADAREFIEMENWYIDAGIPHRRGYLLHGPPGTGKTSTIHALAGELGLEIFSLSLSAGFVDDAFLQQAASSIPKKAIFLIEDIDCAFATAARDGYGSDSLGGQGIGTGFLGSGFPGGADLAMPPLKRSSVTLSGLLNVIDGIGSEEGVLFFATTNCIEHLDPALLRPGRIDRKVPYELTSKSQAASLFNRFFPATHATLQNGEWSAKEKESRLSTLAQEFAENIPEHEFSTAELQGFLLSCKREPEQAAMSVQAWADQEIEDKHHKARFTRNPQHDARPRSTFGAFGPASDGVSGAFGAGTTSTTVDLTTVASGSVPETVCGTPLTPPHTPPLVSKENVNLLAAAGAS</sequence>
<proteinExistence type="inferred from homology"/>
<accession>A0A4Y7TI90</accession>
<dbReference type="Pfam" id="PF25426">
    <property type="entry name" value="AAA_lid_BCS1"/>
    <property type="match status" value="1"/>
</dbReference>
<comment type="similarity">
    <text evidence="2">Belongs to the AAA ATPase family. BCS1 subfamily.</text>
</comment>
<dbReference type="SMART" id="SM01024">
    <property type="entry name" value="BCS1_N"/>
    <property type="match status" value="1"/>
</dbReference>
<keyword evidence="8" id="KW-1133">Transmembrane helix</keyword>
<feature type="domain" description="AAA+ ATPase" evidence="12">
    <location>
        <begin position="272"/>
        <end position="431"/>
    </location>
</feature>
<gene>
    <name evidence="14" type="ORF">FA13DRAFT_1626504</name>
</gene>
<dbReference type="PANTHER" id="PTHR23070">
    <property type="entry name" value="BCS1 AAA-TYPE ATPASE"/>
    <property type="match status" value="1"/>
</dbReference>